<organism evidence="5 6">
    <name type="scientific">Thermococcus sibiricus</name>
    <dbReference type="NCBI Taxonomy" id="172049"/>
    <lineage>
        <taxon>Archaea</taxon>
        <taxon>Methanobacteriati</taxon>
        <taxon>Methanobacteriota</taxon>
        <taxon>Thermococci</taxon>
        <taxon>Thermococcales</taxon>
        <taxon>Thermococcaceae</taxon>
        <taxon>Thermococcus</taxon>
    </lineage>
</organism>
<reference evidence="6" key="1">
    <citation type="journal article" date="2015" name="MBio">
        <title>Genome-Resolved Metagenomic Analysis Reveals Roles for Candidate Phyla and Other Microbial Community Members in Biogeochemical Transformations in Oil Reservoirs.</title>
        <authorList>
            <person name="Hu P."/>
            <person name="Tom L."/>
            <person name="Singh A."/>
            <person name="Thomas B.C."/>
            <person name="Baker B.J."/>
            <person name="Piceno Y.M."/>
            <person name="Andersen G.L."/>
            <person name="Banfield J.F."/>
        </authorList>
    </citation>
    <scope>NUCLEOTIDE SEQUENCE [LARGE SCALE GENOMIC DNA]</scope>
</reference>
<comment type="caution">
    <text evidence="5">The sequence shown here is derived from an EMBL/GenBank/DDBJ whole genome shotgun (WGS) entry which is preliminary data.</text>
</comment>
<dbReference type="EMBL" id="LGFD01000045">
    <property type="protein sequence ID" value="KUK16949.1"/>
    <property type="molecule type" value="Genomic_DNA"/>
</dbReference>
<protein>
    <submittedName>
        <fullName evidence="5">2-dehydro-3-deoxygluconate kinase</fullName>
    </submittedName>
</protein>
<dbReference type="PRINTS" id="PR00990">
    <property type="entry name" value="RIBOKINASE"/>
</dbReference>
<dbReference type="PATRIC" id="fig|172049.5.peg.1665"/>
<dbReference type="PANTHER" id="PTHR43320:SF2">
    <property type="entry name" value="2-DEHYDRO-3-DEOXYGLUCONOKINASE_2-DEHYDRO-3-DEOXYGALACTONOKINASE"/>
    <property type="match status" value="1"/>
</dbReference>
<dbReference type="InterPro" id="IPR011611">
    <property type="entry name" value="PfkB_dom"/>
</dbReference>
<dbReference type="PANTHER" id="PTHR43320">
    <property type="entry name" value="SUGAR KINASE"/>
    <property type="match status" value="1"/>
</dbReference>
<dbReference type="GO" id="GO:0016301">
    <property type="term" value="F:kinase activity"/>
    <property type="evidence" value="ECO:0007669"/>
    <property type="project" value="UniProtKB-KW"/>
</dbReference>
<evidence type="ECO:0000256" key="2">
    <source>
        <dbReference type="ARBA" id="ARBA00022679"/>
    </source>
</evidence>
<gene>
    <name evidence="5" type="ORF">XD54_1753</name>
</gene>
<dbReference type="SUPFAM" id="SSF53613">
    <property type="entry name" value="Ribokinase-like"/>
    <property type="match status" value="1"/>
</dbReference>
<evidence type="ECO:0000313" key="5">
    <source>
        <dbReference type="EMBL" id="KUK16949.1"/>
    </source>
</evidence>
<accession>A0A101EKA3</accession>
<dbReference type="RefSeq" id="WP_042701080.1">
    <property type="nucleotide sequence ID" value="NZ_LGFD01000045.1"/>
</dbReference>
<keyword evidence="3 5" id="KW-0418">Kinase</keyword>
<dbReference type="Proteomes" id="UP000053911">
    <property type="component" value="Unassembled WGS sequence"/>
</dbReference>
<evidence type="ECO:0000256" key="3">
    <source>
        <dbReference type="ARBA" id="ARBA00022777"/>
    </source>
</evidence>
<feature type="domain" description="Carbohydrate kinase PfkB" evidence="4">
    <location>
        <begin position="7"/>
        <end position="296"/>
    </location>
</feature>
<evidence type="ECO:0000313" key="6">
    <source>
        <dbReference type="Proteomes" id="UP000053911"/>
    </source>
</evidence>
<keyword evidence="2" id="KW-0808">Transferase</keyword>
<evidence type="ECO:0000259" key="4">
    <source>
        <dbReference type="Pfam" id="PF00294"/>
    </source>
</evidence>
<proteinExistence type="inferred from homology"/>
<dbReference type="Gene3D" id="3.40.1190.20">
    <property type="match status" value="1"/>
</dbReference>
<comment type="similarity">
    <text evidence="1">Belongs to the carbohydrate kinase PfkB family.</text>
</comment>
<dbReference type="AlphaFoldDB" id="A0A101EKA3"/>
<evidence type="ECO:0000256" key="1">
    <source>
        <dbReference type="ARBA" id="ARBA00010688"/>
    </source>
</evidence>
<name>A0A101EKA3_9EURY</name>
<dbReference type="InterPro" id="IPR029056">
    <property type="entry name" value="Ribokinase-like"/>
</dbReference>
<dbReference type="CDD" id="cd01166">
    <property type="entry name" value="KdgK"/>
    <property type="match status" value="1"/>
</dbReference>
<dbReference type="InterPro" id="IPR002139">
    <property type="entry name" value="Ribo/fructo_kinase"/>
</dbReference>
<dbReference type="InterPro" id="IPR052700">
    <property type="entry name" value="Carb_kinase_PfkB-like"/>
</dbReference>
<dbReference type="Pfam" id="PF00294">
    <property type="entry name" value="PfkB"/>
    <property type="match status" value="1"/>
</dbReference>
<sequence length="322" mass="36150">MSEKAPSVVAFGETMIRFSTKNFERIEQAKELAIGIGGTESNFAIAFARLGGRATWISKLTNNPLGRFVANKIREHGVDVSHVIWTDDYRVGLYFIEFGKKPRPTQVIYDRKNSAIANIDPYEVNWEILKDYDAFHTTGITVALSENCKKAVEVGISKAKEFGTKVSFDVNYRSKLWSPEEAFRALDPILGKVDILLVTKDDARNVLKVSGSYEEMIMELGERYNPEVVVLTLGSEGAMALKDGKIYRAEPYELEVVDRIGAGDAFDAGFVYEYLRTGDVEKALNLGVAMAAYAHTIPGDVMFMTREEIETIMRQRHHDVVR</sequence>